<evidence type="ECO:0000259" key="1">
    <source>
        <dbReference type="PROSITE" id="PS51186"/>
    </source>
</evidence>
<proteinExistence type="predicted"/>
<keyword evidence="2" id="KW-0808">Transferase</keyword>
<protein>
    <submittedName>
        <fullName evidence="2">N-acetyltransferase</fullName>
    </submittedName>
</protein>
<reference evidence="2 3" key="1">
    <citation type="submission" date="2019-02" db="EMBL/GenBank/DDBJ databases">
        <title>Paenibacillus sp. nov., isolated from surface-sterilized tissue of Thalictrum simplex L.</title>
        <authorList>
            <person name="Tuo L."/>
        </authorList>
    </citation>
    <scope>NUCLEOTIDE SEQUENCE [LARGE SCALE GENOMIC DNA]</scope>
    <source>
        <strain evidence="2 3">N2SHLJ1</strain>
    </source>
</reference>
<gene>
    <name evidence="2" type="ORF">EYB31_24675</name>
</gene>
<dbReference type="SUPFAM" id="SSF55729">
    <property type="entry name" value="Acyl-CoA N-acyltransferases (Nat)"/>
    <property type="match status" value="1"/>
</dbReference>
<dbReference type="Gene3D" id="3.40.630.30">
    <property type="match status" value="1"/>
</dbReference>
<dbReference type="Pfam" id="PF00583">
    <property type="entry name" value="Acetyltransf_1"/>
    <property type="match status" value="1"/>
</dbReference>
<dbReference type="AlphaFoldDB" id="A0A4Q9DJL1"/>
<feature type="domain" description="N-acetyltransferase" evidence="1">
    <location>
        <begin position="5"/>
        <end position="151"/>
    </location>
</feature>
<evidence type="ECO:0000313" key="2">
    <source>
        <dbReference type="EMBL" id="TBL74524.1"/>
    </source>
</evidence>
<dbReference type="RefSeq" id="WP_131016110.1">
    <property type="nucleotide sequence ID" value="NZ_SIRE01000019.1"/>
</dbReference>
<dbReference type="InterPro" id="IPR016181">
    <property type="entry name" value="Acyl_CoA_acyltransferase"/>
</dbReference>
<organism evidence="2 3">
    <name type="scientific">Paenibacillus thalictri</name>
    <dbReference type="NCBI Taxonomy" id="2527873"/>
    <lineage>
        <taxon>Bacteria</taxon>
        <taxon>Bacillati</taxon>
        <taxon>Bacillota</taxon>
        <taxon>Bacilli</taxon>
        <taxon>Bacillales</taxon>
        <taxon>Paenibacillaceae</taxon>
        <taxon>Paenibacillus</taxon>
    </lineage>
</organism>
<dbReference type="OrthoDB" id="8116329at2"/>
<dbReference type="CDD" id="cd04301">
    <property type="entry name" value="NAT_SF"/>
    <property type="match status" value="1"/>
</dbReference>
<dbReference type="InterPro" id="IPR000182">
    <property type="entry name" value="GNAT_dom"/>
</dbReference>
<dbReference type="GO" id="GO:0016747">
    <property type="term" value="F:acyltransferase activity, transferring groups other than amino-acyl groups"/>
    <property type="evidence" value="ECO:0007669"/>
    <property type="project" value="InterPro"/>
</dbReference>
<sequence>MIELNHYRRPDQKVIGEVAELIRLLTGDWFTDLVREEAERDMLFQDVMCLRIDGSVKAFIIFTSWEGIIRISLMGTDPAHQGQGLGSRLMNDFVDHIQTLGFKQIALLTVPPEVRSCYERTIGFYSRHGFIVSNRYKEIRAGGAIQMVRNL</sequence>
<dbReference type="EMBL" id="SIRE01000019">
    <property type="protein sequence ID" value="TBL74524.1"/>
    <property type="molecule type" value="Genomic_DNA"/>
</dbReference>
<name>A0A4Q9DJL1_9BACL</name>
<keyword evidence="3" id="KW-1185">Reference proteome</keyword>
<evidence type="ECO:0000313" key="3">
    <source>
        <dbReference type="Proteomes" id="UP000293142"/>
    </source>
</evidence>
<comment type="caution">
    <text evidence="2">The sequence shown here is derived from an EMBL/GenBank/DDBJ whole genome shotgun (WGS) entry which is preliminary data.</text>
</comment>
<accession>A0A4Q9DJL1</accession>
<dbReference type="PROSITE" id="PS51186">
    <property type="entry name" value="GNAT"/>
    <property type="match status" value="1"/>
</dbReference>
<dbReference type="Proteomes" id="UP000293142">
    <property type="component" value="Unassembled WGS sequence"/>
</dbReference>